<dbReference type="PANTHER" id="PTHR22950:SF692">
    <property type="entry name" value="TRANSMEMBRANE AMINO ACID TRANSPORTER FAMILY PROTEIN"/>
    <property type="match status" value="1"/>
</dbReference>
<feature type="transmembrane region" description="Helical" evidence="9">
    <location>
        <begin position="601"/>
        <end position="622"/>
    </location>
</feature>
<organism evidence="11 12">
    <name type="scientific">Cephalotrichum gorgonifer</name>
    <dbReference type="NCBI Taxonomy" id="2041049"/>
    <lineage>
        <taxon>Eukaryota</taxon>
        <taxon>Fungi</taxon>
        <taxon>Dikarya</taxon>
        <taxon>Ascomycota</taxon>
        <taxon>Pezizomycotina</taxon>
        <taxon>Sordariomycetes</taxon>
        <taxon>Hypocreomycetidae</taxon>
        <taxon>Microascales</taxon>
        <taxon>Microascaceae</taxon>
        <taxon>Cephalotrichum</taxon>
    </lineage>
</organism>
<evidence type="ECO:0000256" key="3">
    <source>
        <dbReference type="ARBA" id="ARBA00022448"/>
    </source>
</evidence>
<evidence type="ECO:0000256" key="5">
    <source>
        <dbReference type="ARBA" id="ARBA00022970"/>
    </source>
</evidence>
<feature type="transmembrane region" description="Helical" evidence="9">
    <location>
        <begin position="440"/>
        <end position="461"/>
    </location>
</feature>
<feature type="transmembrane region" description="Helical" evidence="9">
    <location>
        <begin position="575"/>
        <end position="595"/>
    </location>
</feature>
<protein>
    <submittedName>
        <fullName evidence="11">Related to amino acid transport protein</fullName>
    </submittedName>
</protein>
<dbReference type="GO" id="GO:0015179">
    <property type="term" value="F:L-amino acid transmembrane transporter activity"/>
    <property type="evidence" value="ECO:0007669"/>
    <property type="project" value="TreeGrafter"/>
</dbReference>
<feature type="region of interest" description="Disordered" evidence="8">
    <location>
        <begin position="1"/>
        <end position="53"/>
    </location>
</feature>
<evidence type="ECO:0000256" key="8">
    <source>
        <dbReference type="SAM" id="MobiDB-lite"/>
    </source>
</evidence>
<feature type="domain" description="Amino acid transporter transmembrane" evidence="10">
    <location>
        <begin position="260"/>
        <end position="651"/>
    </location>
</feature>
<proteinExistence type="inferred from homology"/>
<keyword evidence="7 9" id="KW-0472">Membrane</keyword>
<keyword evidence="5" id="KW-0029">Amino-acid transport</keyword>
<dbReference type="Proteomes" id="UP001187682">
    <property type="component" value="Unassembled WGS sequence"/>
</dbReference>
<sequence length="663" mass="72342">MDRNGSRGQLDCERGLSPSRASTHSHSTAVSESESFLGSDHHNSAYSDLRRRGSVSQRLAAFTDIGGPNSIRSFTRSWQRAAAFPEVLPHRQAFAFASDQADHATQPPPEIQYSRSQVDATPRGEWTSLLRQHFEAGPESYDGPSERRPSPGVSGEDFRSREHKTLGAELDTAFYPSSSAGSGGRRSSIFAVPPGLASPFAGSYSSYRSYGAVLGESDRRSSVGSWALGEEERVKDDELPPILVKEVEQDGKIVLAVEGQSTLPQTVFNSINVLVGVGLLSLPLGIKYAGWVCGMISLLLCAIVTAYTAKLLGKCMDLDPSLITFSDIAYISYGRKARIATSVLFTLELLAANVALVVLFADSMDLLFPELMASETWKTLCVLILLPFNFLPLRLLSYTSIVGIFSCFCIVTIVVIDGLVKPNFPGSLLEPAATYLFPRSWSTLPLSFGLLLSPWGGHSVFPNIYRDMRHPYKYGKALKITYVFTFLLDAATAAAGTLMFGDDVREAITSNILGTSGYPATLTVFMCAFVAAIPFTKIPINARPIVNTVELVCGLHGHQHHHAEHSEVYRTFVRVFARIFTLATILAIAIAFPAFDSIMAFMGSALCFSICVILPLAFYLRLFRTEISTQERLLAYFLIVVSSILSITGTIWAFLPKSLIGAD</sequence>
<evidence type="ECO:0000256" key="2">
    <source>
        <dbReference type="ARBA" id="ARBA00008066"/>
    </source>
</evidence>
<feature type="transmembrane region" description="Helical" evidence="9">
    <location>
        <begin position="395"/>
        <end position="420"/>
    </location>
</feature>
<evidence type="ECO:0000256" key="4">
    <source>
        <dbReference type="ARBA" id="ARBA00022692"/>
    </source>
</evidence>
<dbReference type="PANTHER" id="PTHR22950">
    <property type="entry name" value="AMINO ACID TRANSPORTER"/>
    <property type="match status" value="1"/>
</dbReference>
<keyword evidence="4 9" id="KW-0812">Transmembrane</keyword>
<feature type="transmembrane region" description="Helical" evidence="9">
    <location>
        <begin position="367"/>
        <end position="388"/>
    </location>
</feature>
<keyword evidence="12" id="KW-1185">Reference proteome</keyword>
<comment type="subcellular location">
    <subcellularLocation>
        <location evidence="1">Membrane</location>
        <topology evidence="1">Multi-pass membrane protein</topology>
    </subcellularLocation>
</comment>
<accession>A0AAE8MR12</accession>
<evidence type="ECO:0000256" key="6">
    <source>
        <dbReference type="ARBA" id="ARBA00022989"/>
    </source>
</evidence>
<dbReference type="Pfam" id="PF01490">
    <property type="entry name" value="Aa_trans"/>
    <property type="match status" value="1"/>
</dbReference>
<keyword evidence="3" id="KW-0813">Transport</keyword>
<evidence type="ECO:0000259" key="10">
    <source>
        <dbReference type="Pfam" id="PF01490"/>
    </source>
</evidence>
<name>A0AAE8MR12_9PEZI</name>
<feature type="region of interest" description="Disordered" evidence="8">
    <location>
        <begin position="136"/>
        <end position="159"/>
    </location>
</feature>
<feature type="compositionally biased region" description="Basic and acidic residues" evidence="8">
    <location>
        <begin position="39"/>
        <end position="51"/>
    </location>
</feature>
<dbReference type="InterPro" id="IPR013057">
    <property type="entry name" value="AA_transpt_TM"/>
</dbReference>
<reference evidence="11" key="1">
    <citation type="submission" date="2018-03" db="EMBL/GenBank/DDBJ databases">
        <authorList>
            <person name="Guldener U."/>
        </authorList>
    </citation>
    <scope>NUCLEOTIDE SEQUENCE</scope>
</reference>
<feature type="transmembrane region" description="Helical" evidence="9">
    <location>
        <begin position="512"/>
        <end position="535"/>
    </location>
</feature>
<feature type="compositionally biased region" description="Polar residues" evidence="8">
    <location>
        <begin position="19"/>
        <end position="36"/>
    </location>
</feature>
<dbReference type="GO" id="GO:0005774">
    <property type="term" value="C:vacuolar membrane"/>
    <property type="evidence" value="ECO:0007669"/>
    <property type="project" value="TreeGrafter"/>
</dbReference>
<evidence type="ECO:0000256" key="9">
    <source>
        <dbReference type="SAM" id="Phobius"/>
    </source>
</evidence>
<evidence type="ECO:0000313" key="11">
    <source>
        <dbReference type="EMBL" id="SPN98326.1"/>
    </source>
</evidence>
<dbReference type="AlphaFoldDB" id="A0AAE8MR12"/>
<feature type="transmembrane region" description="Helical" evidence="9">
    <location>
        <begin position="634"/>
        <end position="655"/>
    </location>
</feature>
<feature type="transmembrane region" description="Helical" evidence="9">
    <location>
        <begin position="288"/>
        <end position="309"/>
    </location>
</feature>
<dbReference type="EMBL" id="ONZQ02000002">
    <property type="protein sequence ID" value="SPN98326.1"/>
    <property type="molecule type" value="Genomic_DNA"/>
</dbReference>
<feature type="transmembrane region" description="Helical" evidence="9">
    <location>
        <begin position="339"/>
        <end position="361"/>
    </location>
</feature>
<feature type="compositionally biased region" description="Basic and acidic residues" evidence="8">
    <location>
        <begin position="1"/>
        <end position="14"/>
    </location>
</feature>
<evidence type="ECO:0000256" key="1">
    <source>
        <dbReference type="ARBA" id="ARBA00004141"/>
    </source>
</evidence>
<comment type="caution">
    <text evidence="11">The sequence shown here is derived from an EMBL/GenBank/DDBJ whole genome shotgun (WGS) entry which is preliminary data.</text>
</comment>
<gene>
    <name evidence="11" type="ORF">DNG_01376</name>
</gene>
<evidence type="ECO:0000313" key="12">
    <source>
        <dbReference type="Proteomes" id="UP001187682"/>
    </source>
</evidence>
<evidence type="ECO:0000256" key="7">
    <source>
        <dbReference type="ARBA" id="ARBA00023136"/>
    </source>
</evidence>
<feature type="transmembrane region" description="Helical" evidence="9">
    <location>
        <begin position="482"/>
        <end position="500"/>
    </location>
</feature>
<comment type="similarity">
    <text evidence="2">Belongs to the amino acid/polyamine transporter 2 family.</text>
</comment>
<keyword evidence="6 9" id="KW-1133">Transmembrane helix</keyword>